<dbReference type="GO" id="GO:0033177">
    <property type="term" value="C:proton-transporting two-sector ATPase complex, proton-transporting domain"/>
    <property type="evidence" value="ECO:0007669"/>
    <property type="project" value="InterPro"/>
</dbReference>
<dbReference type="PROSITE" id="PS51257">
    <property type="entry name" value="PROKAR_LIPOPROTEIN"/>
    <property type="match status" value="1"/>
</dbReference>
<feature type="transmembrane region" description="Helical" evidence="12">
    <location>
        <begin position="12"/>
        <end position="40"/>
    </location>
</feature>
<evidence type="ECO:0000256" key="5">
    <source>
        <dbReference type="ARBA" id="ARBA00022692"/>
    </source>
</evidence>
<comment type="subcellular location">
    <subcellularLocation>
        <location evidence="1 12">Mitochondrion membrane</location>
        <topology evidence="1 12">Multi-pass membrane protein</topology>
    </subcellularLocation>
</comment>
<dbReference type="InterPro" id="IPR020537">
    <property type="entry name" value="ATP_synth_F0_csu_DDCD_BS"/>
</dbReference>
<dbReference type="CDD" id="cd18182">
    <property type="entry name" value="ATP-synt_Fo_c_ATP5G3"/>
    <property type="match status" value="1"/>
</dbReference>
<keyword evidence="5 12" id="KW-0812">Transmembrane</keyword>
<keyword evidence="4" id="KW-0138">CF(0)</keyword>
<dbReference type="GO" id="GO:0016787">
    <property type="term" value="F:hydrolase activity"/>
    <property type="evidence" value="ECO:0007669"/>
    <property type="project" value="UniProtKB-KW"/>
</dbReference>
<keyword evidence="9 12" id="KW-0446">Lipid-binding</keyword>
<protein>
    <recommendedName>
        <fullName evidence="12">ATP synthase subunit 9, mitochondrial</fullName>
    </recommendedName>
</protein>
<evidence type="ECO:0000256" key="7">
    <source>
        <dbReference type="ARBA" id="ARBA00022989"/>
    </source>
</evidence>
<evidence type="ECO:0000256" key="1">
    <source>
        <dbReference type="ARBA" id="ARBA00004225"/>
    </source>
</evidence>
<evidence type="ECO:0000256" key="11">
    <source>
        <dbReference type="ARBA" id="ARBA00023136"/>
    </source>
</evidence>
<dbReference type="PANTHER" id="PTHR10031">
    <property type="entry name" value="ATP SYNTHASE LIPID-BINDING PROTEIN, MITOCHONDRIAL"/>
    <property type="match status" value="1"/>
</dbReference>
<feature type="domain" description="V-ATPase proteolipid subunit C-like" evidence="13">
    <location>
        <begin position="12"/>
        <end position="74"/>
    </location>
</feature>
<evidence type="ECO:0000259" key="13">
    <source>
        <dbReference type="Pfam" id="PF00137"/>
    </source>
</evidence>
<evidence type="ECO:0000256" key="8">
    <source>
        <dbReference type="ARBA" id="ARBA00023065"/>
    </source>
</evidence>
<name>A0A140CUT6_9METZ</name>
<gene>
    <name evidence="14" type="primary">atp9</name>
</gene>
<evidence type="ECO:0000256" key="4">
    <source>
        <dbReference type="ARBA" id="ARBA00022547"/>
    </source>
</evidence>
<evidence type="ECO:0000256" key="3">
    <source>
        <dbReference type="ARBA" id="ARBA00022448"/>
    </source>
</evidence>
<geneLocation type="mitochondrion" evidence="14"/>
<dbReference type="PRINTS" id="PR00124">
    <property type="entry name" value="ATPASEC"/>
</dbReference>
<comment type="similarity">
    <text evidence="2 12">Belongs to the ATPase C chain family.</text>
</comment>
<keyword evidence="11 12" id="KW-0472">Membrane</keyword>
<dbReference type="Pfam" id="PF00137">
    <property type="entry name" value="ATP-synt_C"/>
    <property type="match status" value="1"/>
</dbReference>
<reference evidence="14" key="1">
    <citation type="journal article" date="2016" name="Curr. Biol.">
        <title>Extensive Mitochondrial mRNA Editing and Unusual Mitochondrial Genome Organization in Calcaronean Sponges.</title>
        <authorList>
            <person name="Lavrov D.V."/>
            <person name="Adamski M."/>
            <person name="Chevaldonne P."/>
            <person name="Adamska M."/>
        </authorList>
    </citation>
    <scope>NUCLEOTIDE SEQUENCE</scope>
</reference>
<dbReference type="AlphaFoldDB" id="A0A140CUT6"/>
<dbReference type="PANTHER" id="PTHR10031:SF32">
    <property type="entry name" value="ATP SYNTHASE LIPID-BINDING PROTEIN"/>
    <property type="match status" value="1"/>
</dbReference>
<dbReference type="SUPFAM" id="SSF81333">
    <property type="entry name" value="F1F0 ATP synthase subunit C"/>
    <property type="match status" value="1"/>
</dbReference>
<keyword evidence="10 12" id="KW-0496">Mitochondrion</keyword>
<dbReference type="GO" id="GO:0031966">
    <property type="term" value="C:mitochondrial membrane"/>
    <property type="evidence" value="ECO:0007669"/>
    <property type="project" value="UniProtKB-SubCell"/>
</dbReference>
<dbReference type="Gene3D" id="1.20.20.10">
    <property type="entry name" value="F1F0 ATP synthase subunit C"/>
    <property type="match status" value="1"/>
</dbReference>
<keyword evidence="14" id="KW-0378">Hydrolase</keyword>
<keyword evidence="3 12" id="KW-0813">Transport</keyword>
<evidence type="ECO:0000313" key="14">
    <source>
        <dbReference type="EMBL" id="AMJ16566.1"/>
    </source>
</evidence>
<dbReference type="GO" id="GO:0015078">
    <property type="term" value="F:proton transmembrane transporter activity"/>
    <property type="evidence" value="ECO:0007669"/>
    <property type="project" value="InterPro"/>
</dbReference>
<dbReference type="InterPro" id="IPR038662">
    <property type="entry name" value="ATP_synth_F0_csu_sf"/>
</dbReference>
<proteinExistence type="inferred from homology"/>
<keyword evidence="8 12" id="KW-0406">Ion transport</keyword>
<feature type="transmembrane region" description="Helical" evidence="12">
    <location>
        <begin position="52"/>
        <end position="76"/>
    </location>
</feature>
<dbReference type="PROSITE" id="PS00605">
    <property type="entry name" value="ATPASE_C"/>
    <property type="match status" value="1"/>
</dbReference>
<dbReference type="InterPro" id="IPR035921">
    <property type="entry name" value="F/V-ATP_Csub_sf"/>
</dbReference>
<dbReference type="GO" id="GO:0015986">
    <property type="term" value="P:proton motive force-driven ATP synthesis"/>
    <property type="evidence" value="ECO:0007669"/>
    <property type="project" value="InterPro"/>
</dbReference>
<dbReference type="InterPro" id="IPR000454">
    <property type="entry name" value="ATP_synth_F0_csu"/>
</dbReference>
<keyword evidence="6 12" id="KW-0375">Hydrogen ion transport</keyword>
<evidence type="ECO:0000256" key="12">
    <source>
        <dbReference type="RuleBase" id="RU004221"/>
    </source>
</evidence>
<dbReference type="InterPro" id="IPR002379">
    <property type="entry name" value="ATPase_proteolipid_c-like_dom"/>
</dbReference>
<sequence>MKNDSEEGARLIGAGCATVGCAGSGMGIGTLFGSLVIGLARNPRLERTLFRYAIIGFALSEAIGLLSLMVAFLLLFGL</sequence>
<accession>A0A140CUT6</accession>
<dbReference type="EMBL" id="KT997987">
    <property type="protein sequence ID" value="AMJ16566.1"/>
    <property type="molecule type" value="Genomic_DNA"/>
</dbReference>
<evidence type="ECO:0000256" key="6">
    <source>
        <dbReference type="ARBA" id="ARBA00022781"/>
    </source>
</evidence>
<dbReference type="GO" id="GO:0045259">
    <property type="term" value="C:proton-transporting ATP synthase complex"/>
    <property type="evidence" value="ECO:0007669"/>
    <property type="project" value="UniProtKB-KW"/>
</dbReference>
<organism evidence="14">
    <name type="scientific">Petrobiona massiliana</name>
    <dbReference type="NCBI Taxonomy" id="68578"/>
    <lineage>
        <taxon>Eukaryota</taxon>
        <taxon>Metazoa</taxon>
        <taxon>Porifera</taxon>
        <taxon>Calcarea</taxon>
        <taxon>Calcaronea</taxon>
        <taxon>Baerida</taxon>
        <taxon>Petrobionidae</taxon>
        <taxon>Petrobiona</taxon>
    </lineage>
</organism>
<comment type="subunit">
    <text evidence="12">F-type ATPases have 2 components, CF(1) - the catalytic core - and CF(0) - the membrane proton channel. CF(1) has five subunits: alpha(3), beta(3), gamma(1), delta(1), epsilon(1). CF(0) has three main subunits: a, b and c.</text>
</comment>
<evidence type="ECO:0000256" key="10">
    <source>
        <dbReference type="ARBA" id="ARBA00023128"/>
    </source>
</evidence>
<dbReference type="HAMAP" id="MF_01396">
    <property type="entry name" value="ATP_synth_c_bact"/>
    <property type="match status" value="1"/>
</dbReference>
<evidence type="ECO:0000256" key="9">
    <source>
        <dbReference type="ARBA" id="ARBA00023121"/>
    </source>
</evidence>
<keyword evidence="7 12" id="KW-1133">Transmembrane helix</keyword>
<evidence type="ECO:0000256" key="2">
    <source>
        <dbReference type="ARBA" id="ARBA00006704"/>
    </source>
</evidence>
<dbReference type="GO" id="GO:0008289">
    <property type="term" value="F:lipid binding"/>
    <property type="evidence" value="ECO:0007669"/>
    <property type="project" value="UniProtKB-KW"/>
</dbReference>
<dbReference type="FunFam" id="1.20.20.10:FF:000003">
    <property type="entry name" value="Atp synthase f complex subunit mitochondrial"/>
    <property type="match status" value="1"/>
</dbReference>